<keyword evidence="3" id="KW-0378">Hydrolase</keyword>
<accession>A0A1I3Q8M8</accession>
<evidence type="ECO:0000259" key="7">
    <source>
        <dbReference type="Pfam" id="PF14464"/>
    </source>
</evidence>
<keyword evidence="1" id="KW-0645">Protease</keyword>
<dbReference type="InterPro" id="IPR000594">
    <property type="entry name" value="ThiF_NAD_FAD-bd"/>
</dbReference>
<dbReference type="Gene3D" id="3.40.50.720">
    <property type="entry name" value="NAD(P)-binding Rossmann-like Domain"/>
    <property type="match status" value="1"/>
</dbReference>
<evidence type="ECO:0000256" key="2">
    <source>
        <dbReference type="ARBA" id="ARBA00022723"/>
    </source>
</evidence>
<keyword evidence="2" id="KW-0479">Metal-binding</keyword>
<dbReference type="EMBL" id="FOQH01000032">
    <property type="protein sequence ID" value="SFJ30463.1"/>
    <property type="molecule type" value="Genomic_DNA"/>
</dbReference>
<organism evidence="8 9">
    <name type="scientific">Albimonas pacifica</name>
    <dbReference type="NCBI Taxonomy" id="1114924"/>
    <lineage>
        <taxon>Bacteria</taxon>
        <taxon>Pseudomonadati</taxon>
        <taxon>Pseudomonadota</taxon>
        <taxon>Alphaproteobacteria</taxon>
        <taxon>Rhodobacterales</taxon>
        <taxon>Paracoccaceae</taxon>
        <taxon>Albimonas</taxon>
    </lineage>
</organism>
<evidence type="ECO:0000313" key="8">
    <source>
        <dbReference type="EMBL" id="SFJ30463.1"/>
    </source>
</evidence>
<proteinExistence type="predicted"/>
<dbReference type="GO" id="GO:0008237">
    <property type="term" value="F:metallopeptidase activity"/>
    <property type="evidence" value="ECO:0007669"/>
    <property type="project" value="UniProtKB-KW"/>
</dbReference>
<evidence type="ECO:0000256" key="5">
    <source>
        <dbReference type="ARBA" id="ARBA00023049"/>
    </source>
</evidence>
<evidence type="ECO:0000256" key="4">
    <source>
        <dbReference type="ARBA" id="ARBA00022833"/>
    </source>
</evidence>
<dbReference type="GO" id="GO:0061504">
    <property type="term" value="P:cyclic threonylcarbamoyladenosine biosynthetic process"/>
    <property type="evidence" value="ECO:0007669"/>
    <property type="project" value="TreeGrafter"/>
</dbReference>
<dbReference type="Pfam" id="PF00899">
    <property type="entry name" value="ThiF"/>
    <property type="match status" value="1"/>
</dbReference>
<dbReference type="InterPro" id="IPR028090">
    <property type="entry name" value="JAB_dom_prok"/>
</dbReference>
<dbReference type="AlphaFoldDB" id="A0A1I3Q8M8"/>
<keyword evidence="5" id="KW-0482">Metalloprotease</keyword>
<name>A0A1I3Q8M8_9RHOB</name>
<evidence type="ECO:0000256" key="1">
    <source>
        <dbReference type="ARBA" id="ARBA00022670"/>
    </source>
</evidence>
<dbReference type="InterPro" id="IPR045886">
    <property type="entry name" value="ThiF/MoeB/HesA"/>
</dbReference>
<keyword evidence="4" id="KW-0862">Zinc</keyword>
<feature type="domain" description="JAB" evidence="7">
    <location>
        <begin position="19"/>
        <end position="115"/>
    </location>
</feature>
<dbReference type="GO" id="GO:0008641">
    <property type="term" value="F:ubiquitin-like modifier activating enzyme activity"/>
    <property type="evidence" value="ECO:0007669"/>
    <property type="project" value="InterPro"/>
</dbReference>
<dbReference type="GO" id="GO:0061503">
    <property type="term" value="F:tRNA threonylcarbamoyladenosine dehydratase"/>
    <property type="evidence" value="ECO:0007669"/>
    <property type="project" value="TreeGrafter"/>
</dbReference>
<evidence type="ECO:0000313" key="9">
    <source>
        <dbReference type="Proteomes" id="UP000199377"/>
    </source>
</evidence>
<dbReference type="PANTHER" id="PTHR43267">
    <property type="entry name" value="TRNA THREONYLCARBAMOYLADENOSINE DEHYDRATASE"/>
    <property type="match status" value="1"/>
</dbReference>
<keyword evidence="9" id="KW-1185">Reference proteome</keyword>
<reference evidence="8 9" key="1">
    <citation type="submission" date="2016-10" db="EMBL/GenBank/DDBJ databases">
        <authorList>
            <person name="de Groot N.N."/>
        </authorList>
    </citation>
    <scope>NUCLEOTIDE SEQUENCE [LARGE SCALE GENOMIC DNA]</scope>
    <source>
        <strain evidence="8 9">CGMCC 1.11030</strain>
    </source>
</reference>
<dbReference type="GO" id="GO:0046872">
    <property type="term" value="F:metal ion binding"/>
    <property type="evidence" value="ECO:0007669"/>
    <property type="project" value="UniProtKB-KW"/>
</dbReference>
<dbReference type="RefSeq" id="WP_092866378.1">
    <property type="nucleotide sequence ID" value="NZ_FOQH01000032.1"/>
</dbReference>
<dbReference type="OrthoDB" id="2746358at2"/>
<sequence length="473" mass="50652">MPHGVTVGLTLNGTQHAALKAHLFPGDGLEAAAFLLCGVRAGDRRTRLVAREVFPVPYSACAVRTGRRVTWPTDAILPLLERAERSGGTLVKVHSHPGGYLAFSEVDDESDRLLLPSLRDWFDDDRPHGSAVMLPDGRMFGRTVRADGAMPPLAQINVAGDDLLFWHGGASGTGAVPDFAASHAQAFGEGTFDLLRRLSVAVVGCSGTGSPVIEQLARLGVGELVIVDNDTVEERNLNRILNATAADAEKGRAKVAVLAGAVERMGTGTRVIALEQSLWSPEAIEAVAQCDIVFGCMDTIDGRFLLNMLATFYQLPYFDLGVRIHAVPEGLRRGEIVEVCGSVHHLTPGGSSLVSRGLFSLDDVRAAGLARTDPEAHARQIEDGYISGVAVRRPAVISLNMLIASLAVNDLLARLHPYRDDPNEAFAHIEVSLSEMAMFRDPKPGACPVFRGDLGKGDTRPLLGMPELSRRVA</sequence>
<dbReference type="SUPFAM" id="SSF69572">
    <property type="entry name" value="Activating enzymes of the ubiquitin-like proteins"/>
    <property type="match status" value="1"/>
</dbReference>
<feature type="domain" description="THIF-type NAD/FAD binding fold" evidence="6">
    <location>
        <begin position="185"/>
        <end position="440"/>
    </location>
</feature>
<evidence type="ECO:0000259" key="6">
    <source>
        <dbReference type="Pfam" id="PF00899"/>
    </source>
</evidence>
<dbReference type="Proteomes" id="UP000199377">
    <property type="component" value="Unassembled WGS sequence"/>
</dbReference>
<dbReference type="PANTHER" id="PTHR43267:SF1">
    <property type="entry name" value="TRNA THREONYLCARBAMOYLADENOSINE DEHYDRATASE"/>
    <property type="match status" value="1"/>
</dbReference>
<dbReference type="STRING" id="1114924.SAMN05216258_1324"/>
<evidence type="ECO:0000256" key="3">
    <source>
        <dbReference type="ARBA" id="ARBA00022801"/>
    </source>
</evidence>
<gene>
    <name evidence="8" type="ORF">SAMN05216258_1324</name>
</gene>
<protein>
    <submittedName>
        <fullName evidence="8">JAB domain-containing protein</fullName>
    </submittedName>
</protein>
<dbReference type="InterPro" id="IPR035985">
    <property type="entry name" value="Ubiquitin-activating_enz"/>
</dbReference>
<dbReference type="GO" id="GO:0006508">
    <property type="term" value="P:proteolysis"/>
    <property type="evidence" value="ECO:0007669"/>
    <property type="project" value="UniProtKB-KW"/>
</dbReference>
<dbReference type="Pfam" id="PF14464">
    <property type="entry name" value="Prok-JAB"/>
    <property type="match status" value="1"/>
</dbReference>